<dbReference type="InterPro" id="IPR020816">
    <property type="entry name" value="Histone-like_DNA-bd_CS"/>
</dbReference>
<dbReference type="EMBL" id="FMYW01000003">
    <property type="protein sequence ID" value="SDC18756.1"/>
    <property type="molecule type" value="Genomic_DNA"/>
</dbReference>
<evidence type="ECO:0000313" key="5">
    <source>
        <dbReference type="EMBL" id="SDC18756.1"/>
    </source>
</evidence>
<keyword evidence="6" id="KW-1185">Reference proteome</keyword>
<dbReference type="CDD" id="cd13831">
    <property type="entry name" value="HU"/>
    <property type="match status" value="1"/>
</dbReference>
<evidence type="ECO:0000256" key="2">
    <source>
        <dbReference type="ARBA" id="ARBA00023067"/>
    </source>
</evidence>
<dbReference type="PANTHER" id="PTHR33175:SF3">
    <property type="entry name" value="DNA-BINDING PROTEIN HU-BETA"/>
    <property type="match status" value="1"/>
</dbReference>
<keyword evidence="2" id="KW-0226">DNA condensation</keyword>
<evidence type="ECO:0000256" key="4">
    <source>
        <dbReference type="RuleBase" id="RU003939"/>
    </source>
</evidence>
<evidence type="ECO:0000313" key="6">
    <source>
        <dbReference type="Proteomes" id="UP000198943"/>
    </source>
</evidence>
<dbReference type="AlphaFoldDB" id="A0A1G6JLD9"/>
<dbReference type="PRINTS" id="PR01727">
    <property type="entry name" value="DNABINDINGHU"/>
</dbReference>
<dbReference type="Pfam" id="PF00216">
    <property type="entry name" value="Bac_DNA_binding"/>
    <property type="match status" value="1"/>
</dbReference>
<dbReference type="RefSeq" id="WP_093729586.1">
    <property type="nucleotide sequence ID" value="NZ_FMYW01000003.1"/>
</dbReference>
<dbReference type="OrthoDB" id="9799835at2"/>
<dbReference type="SUPFAM" id="SSF47729">
    <property type="entry name" value="IHF-like DNA-binding proteins"/>
    <property type="match status" value="1"/>
</dbReference>
<organism evidence="5 6">
    <name type="scientific">Succiniclasticum ruminis</name>
    <dbReference type="NCBI Taxonomy" id="40841"/>
    <lineage>
        <taxon>Bacteria</taxon>
        <taxon>Bacillati</taxon>
        <taxon>Bacillota</taxon>
        <taxon>Negativicutes</taxon>
        <taxon>Acidaminococcales</taxon>
        <taxon>Acidaminococcaceae</taxon>
        <taxon>Succiniclasticum</taxon>
    </lineage>
</organism>
<proteinExistence type="inferred from homology"/>
<dbReference type="GO" id="GO:0030261">
    <property type="term" value="P:chromosome condensation"/>
    <property type="evidence" value="ECO:0007669"/>
    <property type="project" value="UniProtKB-KW"/>
</dbReference>
<name>A0A1G6JLD9_9FIRM</name>
<dbReference type="SMART" id="SM00411">
    <property type="entry name" value="BHL"/>
    <property type="match status" value="1"/>
</dbReference>
<dbReference type="PROSITE" id="PS00045">
    <property type="entry name" value="HISTONE_LIKE"/>
    <property type="match status" value="1"/>
</dbReference>
<dbReference type="InterPro" id="IPR000119">
    <property type="entry name" value="Hist_DNA-bd"/>
</dbReference>
<gene>
    <name evidence="5" type="ORF">SAMN04487864_103145</name>
</gene>
<dbReference type="GO" id="GO:0003677">
    <property type="term" value="F:DNA binding"/>
    <property type="evidence" value="ECO:0007669"/>
    <property type="project" value="UniProtKB-KW"/>
</dbReference>
<dbReference type="Proteomes" id="UP000198943">
    <property type="component" value="Unassembled WGS sequence"/>
</dbReference>
<dbReference type="Gene3D" id="4.10.520.10">
    <property type="entry name" value="IHF-like DNA-binding proteins"/>
    <property type="match status" value="1"/>
</dbReference>
<comment type="similarity">
    <text evidence="1 4">Belongs to the bacterial histone-like protein family.</text>
</comment>
<dbReference type="InterPro" id="IPR010992">
    <property type="entry name" value="IHF-like_DNA-bd_dom_sf"/>
</dbReference>
<accession>A0A1G6JLD9</accession>
<dbReference type="PANTHER" id="PTHR33175">
    <property type="entry name" value="DNA-BINDING PROTEIN HU"/>
    <property type="match status" value="1"/>
</dbReference>
<reference evidence="6" key="1">
    <citation type="submission" date="2016-10" db="EMBL/GenBank/DDBJ databases">
        <authorList>
            <person name="Varghese N."/>
            <person name="Submissions S."/>
        </authorList>
    </citation>
    <scope>NUCLEOTIDE SEQUENCE [LARGE SCALE GENOMIC DNA]</scope>
    <source>
        <strain evidence="6">DSM 11005</strain>
    </source>
</reference>
<dbReference type="GO" id="GO:0030527">
    <property type="term" value="F:structural constituent of chromatin"/>
    <property type="evidence" value="ECO:0007669"/>
    <property type="project" value="InterPro"/>
</dbReference>
<keyword evidence="3 5" id="KW-0238">DNA-binding</keyword>
<sequence>MNKKELIVAAAAASGLSQKDVEKALKAFTEAVVEEVAQKGKVQLIGFGTFEARERAARTGKNPQTGAAIKIAAATVPAFKAGKAFKEAVNAKPAKKAKKVKK</sequence>
<evidence type="ECO:0000256" key="3">
    <source>
        <dbReference type="ARBA" id="ARBA00023125"/>
    </source>
</evidence>
<evidence type="ECO:0000256" key="1">
    <source>
        <dbReference type="ARBA" id="ARBA00010529"/>
    </source>
</evidence>
<protein>
    <submittedName>
        <fullName evidence="5">DNA-binding protein HU-beta</fullName>
    </submittedName>
</protein>